<evidence type="ECO:0000256" key="9">
    <source>
        <dbReference type="ARBA" id="ARBA00023237"/>
    </source>
</evidence>
<dbReference type="InterPro" id="IPR000531">
    <property type="entry name" value="Beta-barrel_TonB"/>
</dbReference>
<dbReference type="EMBL" id="FOYX01000003">
    <property type="protein sequence ID" value="SFR82832.1"/>
    <property type="molecule type" value="Genomic_DNA"/>
</dbReference>
<name>A0A1I6JV20_9FLAO</name>
<feature type="domain" description="TonB-dependent receptor plug" evidence="13">
    <location>
        <begin position="50"/>
        <end position="153"/>
    </location>
</feature>
<dbReference type="GO" id="GO:0009279">
    <property type="term" value="C:cell outer membrane"/>
    <property type="evidence" value="ECO:0007669"/>
    <property type="project" value="UniProtKB-SubCell"/>
</dbReference>
<dbReference type="PANTHER" id="PTHR30069">
    <property type="entry name" value="TONB-DEPENDENT OUTER MEMBRANE RECEPTOR"/>
    <property type="match status" value="1"/>
</dbReference>
<protein>
    <submittedName>
        <fullName evidence="14">Outer membrane receptor for ferrienterochelin and colicins</fullName>
    </submittedName>
</protein>
<dbReference type="Gene3D" id="2.40.170.20">
    <property type="entry name" value="TonB-dependent receptor, beta-barrel domain"/>
    <property type="match status" value="1"/>
</dbReference>
<feature type="domain" description="TonB-dependent receptor-like beta-barrel" evidence="12">
    <location>
        <begin position="204"/>
        <end position="681"/>
    </location>
</feature>
<evidence type="ECO:0000256" key="3">
    <source>
        <dbReference type="ARBA" id="ARBA00022452"/>
    </source>
</evidence>
<dbReference type="PROSITE" id="PS52016">
    <property type="entry name" value="TONB_DEPENDENT_REC_3"/>
    <property type="match status" value="1"/>
</dbReference>
<proteinExistence type="inferred from homology"/>
<comment type="similarity">
    <text evidence="10 11">Belongs to the TonB-dependent receptor family.</text>
</comment>
<dbReference type="Proteomes" id="UP000199462">
    <property type="component" value="Unassembled WGS sequence"/>
</dbReference>
<dbReference type="STRING" id="440514.SAMN04488010_3086"/>
<keyword evidence="7 10" id="KW-0472">Membrane</keyword>
<evidence type="ECO:0000256" key="11">
    <source>
        <dbReference type="RuleBase" id="RU003357"/>
    </source>
</evidence>
<evidence type="ECO:0000313" key="15">
    <source>
        <dbReference type="Proteomes" id="UP000199462"/>
    </source>
</evidence>
<keyword evidence="15" id="KW-1185">Reference proteome</keyword>
<dbReference type="GO" id="GO:0044718">
    <property type="term" value="P:siderophore transmembrane transport"/>
    <property type="evidence" value="ECO:0007669"/>
    <property type="project" value="TreeGrafter"/>
</dbReference>
<dbReference type="InterPro" id="IPR012910">
    <property type="entry name" value="Plug_dom"/>
</dbReference>
<dbReference type="InterPro" id="IPR037066">
    <property type="entry name" value="Plug_dom_sf"/>
</dbReference>
<organism evidence="14 15">
    <name type="scientific">Maribacter stanieri</name>
    <dbReference type="NCBI Taxonomy" id="440514"/>
    <lineage>
        <taxon>Bacteria</taxon>
        <taxon>Pseudomonadati</taxon>
        <taxon>Bacteroidota</taxon>
        <taxon>Flavobacteriia</taxon>
        <taxon>Flavobacteriales</taxon>
        <taxon>Flavobacteriaceae</taxon>
        <taxon>Maribacter</taxon>
    </lineage>
</organism>
<dbReference type="CDD" id="cd01347">
    <property type="entry name" value="ligand_gated_channel"/>
    <property type="match status" value="1"/>
</dbReference>
<evidence type="ECO:0000256" key="4">
    <source>
        <dbReference type="ARBA" id="ARBA00022692"/>
    </source>
</evidence>
<dbReference type="GO" id="GO:0015344">
    <property type="term" value="F:siderophore uptake transmembrane transporter activity"/>
    <property type="evidence" value="ECO:0007669"/>
    <property type="project" value="TreeGrafter"/>
</dbReference>
<evidence type="ECO:0000256" key="8">
    <source>
        <dbReference type="ARBA" id="ARBA00023170"/>
    </source>
</evidence>
<dbReference type="Pfam" id="PF00593">
    <property type="entry name" value="TonB_dep_Rec_b-barrel"/>
    <property type="match status" value="1"/>
</dbReference>
<accession>A0A1I6JV20</accession>
<dbReference type="PANTHER" id="PTHR30069:SF29">
    <property type="entry name" value="HEMOGLOBIN AND HEMOGLOBIN-HAPTOGLOBIN-BINDING PROTEIN 1-RELATED"/>
    <property type="match status" value="1"/>
</dbReference>
<evidence type="ECO:0000256" key="5">
    <source>
        <dbReference type="ARBA" id="ARBA00022729"/>
    </source>
</evidence>
<dbReference type="InterPro" id="IPR036942">
    <property type="entry name" value="Beta-barrel_TonB_sf"/>
</dbReference>
<dbReference type="RefSeq" id="WP_091904216.1">
    <property type="nucleotide sequence ID" value="NZ_FOYX01000003.1"/>
</dbReference>
<keyword evidence="5" id="KW-0732">Signal</keyword>
<keyword evidence="9 10" id="KW-0998">Cell outer membrane</keyword>
<dbReference type="Pfam" id="PF07715">
    <property type="entry name" value="Plug"/>
    <property type="match status" value="1"/>
</dbReference>
<keyword evidence="6 11" id="KW-0798">TonB box</keyword>
<evidence type="ECO:0000256" key="6">
    <source>
        <dbReference type="ARBA" id="ARBA00023077"/>
    </source>
</evidence>
<reference evidence="15" key="1">
    <citation type="submission" date="2016-10" db="EMBL/GenBank/DDBJ databases">
        <authorList>
            <person name="Varghese N."/>
            <person name="Submissions S."/>
        </authorList>
    </citation>
    <scope>NUCLEOTIDE SEQUENCE [LARGE SCALE GENOMIC DNA]</scope>
    <source>
        <strain evidence="15">DSM 19891</strain>
    </source>
</reference>
<evidence type="ECO:0000313" key="14">
    <source>
        <dbReference type="EMBL" id="SFR82832.1"/>
    </source>
</evidence>
<evidence type="ECO:0000259" key="13">
    <source>
        <dbReference type="Pfam" id="PF07715"/>
    </source>
</evidence>
<evidence type="ECO:0000259" key="12">
    <source>
        <dbReference type="Pfam" id="PF00593"/>
    </source>
</evidence>
<evidence type="ECO:0000256" key="7">
    <source>
        <dbReference type="ARBA" id="ARBA00023136"/>
    </source>
</evidence>
<evidence type="ECO:0000256" key="1">
    <source>
        <dbReference type="ARBA" id="ARBA00004571"/>
    </source>
</evidence>
<sequence>MRFQLTTCLLLIGSYFTIAQTRVENPTDSILAQQLDEVIVTATRTERQLSSLPLPVTLVGKKQIIKSGSVRLNEILNEQTGIITVADESGFQGVQIQGIASDYILILIDGVPLVGRSAGNFDLSRLTVGNIKQIEVVKGPSSSLYGSEALGGVINIITEKPKTEALTGNASYRIGSFSQQDINLDVKQAFKKFRYGFFANRFSSNGYDLNEDVEGNTVNPFTNYTLNGRLYYDFKDNLSLFASGRFYDQNQDAGFTLDSIQYQGDTKEQEWNAHTRLDHKWTPNLTMAYELYYTNYIATELLADPISTAILSDSDFNQKLFRPEVRGSYTFSSENNTETTGFQNGTLTAGIGLQLDELDRTYFDKTVNFSSQYAYAQYDFDPIENLNVIAGARFDNHSEYNNQFSPKLALRYQLNDNLSIKGSIGYGFKAPDFRQLYFDFTNSAVGYTILGYNVALDKLKELEEQDQILNVVVTEDDLSKPLGAESSIGYNLGFNLKHGRGNTEVNFFRNDFKNLIDTRIIARKTNGQNVFSYVNFDEIYTTGFEINSAYKLSNDLNISAGYQLLYAFDKQKKQDIKDNQVFVRDPNNGQTIALSQTDYFGLVNRSRHNANFKIYYDIPTAKTNLNIRLLYRSKYAQFDTNGNGLIDNYDSSFIDDFVTVNAAASKTFYNNFTLQVGANNLLDYTDNNIPTMPGIQGYLKLNYQF</sequence>
<evidence type="ECO:0000256" key="10">
    <source>
        <dbReference type="PROSITE-ProRule" id="PRU01360"/>
    </source>
</evidence>
<keyword evidence="2 10" id="KW-0813">Transport</keyword>
<dbReference type="Gene3D" id="2.170.130.10">
    <property type="entry name" value="TonB-dependent receptor, plug domain"/>
    <property type="match status" value="1"/>
</dbReference>
<dbReference type="SUPFAM" id="SSF56935">
    <property type="entry name" value="Porins"/>
    <property type="match status" value="1"/>
</dbReference>
<evidence type="ECO:0000256" key="2">
    <source>
        <dbReference type="ARBA" id="ARBA00022448"/>
    </source>
</evidence>
<comment type="subcellular location">
    <subcellularLocation>
        <location evidence="1 10">Cell outer membrane</location>
        <topology evidence="1 10">Multi-pass membrane protein</topology>
    </subcellularLocation>
</comment>
<keyword evidence="8 14" id="KW-0675">Receptor</keyword>
<dbReference type="InterPro" id="IPR039426">
    <property type="entry name" value="TonB-dep_rcpt-like"/>
</dbReference>
<dbReference type="AlphaFoldDB" id="A0A1I6JV20"/>
<keyword evidence="3 10" id="KW-1134">Transmembrane beta strand</keyword>
<keyword evidence="4 10" id="KW-0812">Transmembrane</keyword>
<gene>
    <name evidence="14" type="ORF">SAMN04488010_3086</name>
</gene>